<comment type="subcellular location">
    <subcellularLocation>
        <location evidence="1 9">Nucleus</location>
    </subcellularLocation>
</comment>
<keyword evidence="6 9" id="KW-0539">Nucleus</keyword>
<evidence type="ECO:0000256" key="2">
    <source>
        <dbReference type="ARBA" id="ARBA00008978"/>
    </source>
</evidence>
<keyword evidence="3 9" id="KW-0507">mRNA processing</keyword>
<comment type="caution">
    <text evidence="10">The sequence shown here is derived from an EMBL/GenBank/DDBJ whole genome shotgun (WGS) entry which is preliminary data.</text>
</comment>
<keyword evidence="4 9" id="KW-0378">Hydrolase</keyword>
<dbReference type="FunCoup" id="A8PZY3">
    <property type="interactions" value="473"/>
</dbReference>
<evidence type="ECO:0000256" key="1">
    <source>
        <dbReference type="ARBA" id="ARBA00004123"/>
    </source>
</evidence>
<evidence type="ECO:0000256" key="4">
    <source>
        <dbReference type="ARBA" id="ARBA00022801"/>
    </source>
</evidence>
<dbReference type="EC" id="3.1.3.16" evidence="9"/>
<dbReference type="RefSeq" id="XP_001730962.1">
    <property type="nucleotide sequence ID" value="XM_001730910.1"/>
</dbReference>
<evidence type="ECO:0000256" key="8">
    <source>
        <dbReference type="ARBA" id="ARBA00048336"/>
    </source>
</evidence>
<evidence type="ECO:0000256" key="6">
    <source>
        <dbReference type="ARBA" id="ARBA00023242"/>
    </source>
</evidence>
<reference evidence="10 11" key="1">
    <citation type="journal article" date="2007" name="Proc. Natl. Acad. Sci. U.S.A.">
        <title>Dandruff-associated Malassezia genomes reveal convergent and divergent virulence traits shared with plant and human fungal pathogens.</title>
        <authorList>
            <person name="Xu J."/>
            <person name="Saunders C.W."/>
            <person name="Hu P."/>
            <person name="Grant R.A."/>
            <person name="Boekhout T."/>
            <person name="Kuramae E.E."/>
            <person name="Kronstad J.W."/>
            <person name="Deangelis Y.M."/>
            <person name="Reeder N.L."/>
            <person name="Johnstone K.R."/>
            <person name="Leland M."/>
            <person name="Fieno A.M."/>
            <person name="Begley W.M."/>
            <person name="Sun Y."/>
            <person name="Lacey M.P."/>
            <person name="Chaudhary T."/>
            <person name="Keough T."/>
            <person name="Chu L."/>
            <person name="Sears R."/>
            <person name="Yuan B."/>
            <person name="Dawson T.L.Jr."/>
        </authorList>
    </citation>
    <scope>NUCLEOTIDE SEQUENCE [LARGE SCALE GENOMIC DNA]</scope>
    <source>
        <strain evidence="11">ATCC MYA-4612 / CBS 7966</strain>
    </source>
</reference>
<dbReference type="GO" id="GO:0006397">
    <property type="term" value="P:mRNA processing"/>
    <property type="evidence" value="ECO:0007669"/>
    <property type="project" value="UniProtKB-KW"/>
</dbReference>
<dbReference type="EMBL" id="AAYY01000006">
    <property type="protein sequence ID" value="EDP43748.1"/>
    <property type="molecule type" value="Genomic_DNA"/>
</dbReference>
<comment type="function">
    <text evidence="9">Processively dephosphorylates Ser-5 of the heptad repeats YSPTSPS in the C-terminal domain of the largest RNA polymerase II subunit (RPB1).</text>
</comment>
<dbReference type="KEGG" id="mgl:MGL_1961"/>
<sequence>MSAHAALKDAGYLVTSCGTGSAVRLPGPSIDKPNIYAFGTPYETMFQDLMKKDSRLYEANGLLPMLDRNRHIKSAPERWQECRRVSDVVITCEERCFDSVCEDLLSRRQELNRPVHVINVEIKDNHEEAQKAANAILSLAEMIEQARDIDEDMDEILEKQQQCFAYPLLHTVAYY</sequence>
<evidence type="ECO:0000313" key="10">
    <source>
        <dbReference type="EMBL" id="EDP43748.1"/>
    </source>
</evidence>
<evidence type="ECO:0000256" key="5">
    <source>
        <dbReference type="ARBA" id="ARBA00022912"/>
    </source>
</evidence>
<comment type="subunit">
    <text evidence="9">Component of the cleavage and polyadenylation factor (CPF) complex.</text>
</comment>
<dbReference type="AlphaFoldDB" id="A8PZY3"/>
<evidence type="ECO:0000256" key="3">
    <source>
        <dbReference type="ARBA" id="ARBA00022664"/>
    </source>
</evidence>
<dbReference type="OMA" id="PNCYEFG"/>
<evidence type="ECO:0000256" key="7">
    <source>
        <dbReference type="ARBA" id="ARBA00047761"/>
    </source>
</evidence>
<dbReference type="Proteomes" id="UP000008837">
    <property type="component" value="Unassembled WGS sequence"/>
</dbReference>
<accession>A8PZY3</accession>
<organism evidence="10 11">
    <name type="scientific">Malassezia globosa (strain ATCC MYA-4612 / CBS 7966)</name>
    <name type="common">Dandruff-associated fungus</name>
    <dbReference type="NCBI Taxonomy" id="425265"/>
    <lineage>
        <taxon>Eukaryota</taxon>
        <taxon>Fungi</taxon>
        <taxon>Dikarya</taxon>
        <taxon>Basidiomycota</taxon>
        <taxon>Ustilaginomycotina</taxon>
        <taxon>Malasseziomycetes</taxon>
        <taxon>Malasseziales</taxon>
        <taxon>Malasseziaceae</taxon>
        <taxon>Malassezia</taxon>
    </lineage>
</organism>
<dbReference type="GeneID" id="5855269"/>
<dbReference type="GO" id="GO:0005634">
    <property type="term" value="C:nucleus"/>
    <property type="evidence" value="ECO:0007669"/>
    <property type="project" value="UniProtKB-SubCell"/>
</dbReference>
<dbReference type="Gene3D" id="3.40.50.2300">
    <property type="match status" value="2"/>
</dbReference>
<gene>
    <name evidence="10" type="ORF">MGL_1961</name>
</gene>
<comment type="function">
    <text evidence="9">Component of the cleavage and polyadenylation factor (CPF) complex, which plays a key role in polyadenylation-dependent pre-mRNA 3'-end formation and cooperates with cleavage factors including the CFIA complex and NAB4/CFIB. SSU72 is required for 3'-end formation of snoRNAs.</text>
</comment>
<dbReference type="InterPro" id="IPR006811">
    <property type="entry name" value="RNA_pol_II_suA"/>
</dbReference>
<name>A8PZY3_MALGO</name>
<dbReference type="PANTHER" id="PTHR20383">
    <property type="entry name" value="RNA POLYMERASE II SUBUNIT A C-TERMINAL DOMAIN PHOSPHATASE"/>
    <property type="match status" value="1"/>
</dbReference>
<comment type="catalytic activity">
    <reaction evidence="8 9">
        <text>O-phospho-L-threonyl-[protein] + H2O = L-threonyl-[protein] + phosphate</text>
        <dbReference type="Rhea" id="RHEA:47004"/>
        <dbReference type="Rhea" id="RHEA-COMP:11060"/>
        <dbReference type="Rhea" id="RHEA-COMP:11605"/>
        <dbReference type="ChEBI" id="CHEBI:15377"/>
        <dbReference type="ChEBI" id="CHEBI:30013"/>
        <dbReference type="ChEBI" id="CHEBI:43474"/>
        <dbReference type="ChEBI" id="CHEBI:61977"/>
        <dbReference type="EC" id="3.1.3.16"/>
    </reaction>
</comment>
<keyword evidence="11" id="KW-1185">Reference proteome</keyword>
<evidence type="ECO:0000313" key="11">
    <source>
        <dbReference type="Proteomes" id="UP000008837"/>
    </source>
</evidence>
<comment type="similarity">
    <text evidence="2 9">Belongs to the SSU72 phosphatase family.</text>
</comment>
<keyword evidence="5 9" id="KW-0904">Protein phosphatase</keyword>
<dbReference type="STRING" id="425265.A8PZY3"/>
<comment type="catalytic activity">
    <reaction evidence="7 9">
        <text>O-phospho-L-seryl-[protein] + H2O = L-seryl-[protein] + phosphate</text>
        <dbReference type="Rhea" id="RHEA:20629"/>
        <dbReference type="Rhea" id="RHEA-COMP:9863"/>
        <dbReference type="Rhea" id="RHEA-COMP:11604"/>
        <dbReference type="ChEBI" id="CHEBI:15377"/>
        <dbReference type="ChEBI" id="CHEBI:29999"/>
        <dbReference type="ChEBI" id="CHEBI:43474"/>
        <dbReference type="ChEBI" id="CHEBI:83421"/>
        <dbReference type="EC" id="3.1.3.16"/>
    </reaction>
</comment>
<dbReference type="InParanoid" id="A8PZY3"/>
<dbReference type="OrthoDB" id="57957at2759"/>
<evidence type="ECO:0000256" key="9">
    <source>
        <dbReference type="RuleBase" id="RU369031"/>
    </source>
</evidence>
<dbReference type="Pfam" id="PF04722">
    <property type="entry name" value="Ssu72"/>
    <property type="match status" value="1"/>
</dbReference>
<dbReference type="GO" id="GO:0004722">
    <property type="term" value="F:protein serine/threonine phosphatase activity"/>
    <property type="evidence" value="ECO:0007669"/>
    <property type="project" value="UniProtKB-UniRule"/>
</dbReference>
<proteinExistence type="inferred from homology"/>
<dbReference type="VEuPathDB" id="FungiDB:MGL_1961"/>
<protein>
    <recommendedName>
        <fullName evidence="9">RNA polymerase II subunit A C-terminal domain phosphatase SSU72</fullName>
        <shortName evidence="9">CTD phosphatase SSU72</shortName>
        <ecNumber evidence="9">3.1.3.16</ecNumber>
    </recommendedName>
</protein>